<comment type="caution">
    <text evidence="2">The sequence shown here is derived from an EMBL/GenBank/DDBJ whole genome shotgun (WGS) entry which is preliminary data.</text>
</comment>
<feature type="region of interest" description="Disordered" evidence="1">
    <location>
        <begin position="11"/>
        <end position="62"/>
    </location>
</feature>
<keyword evidence="3" id="KW-1185">Reference proteome</keyword>
<reference evidence="2 3" key="1">
    <citation type="submission" date="2014-06" db="EMBL/GenBank/DDBJ databases">
        <title>Whole Genome Sequences of Three Symbiotic Endozoicomonas Bacteria.</title>
        <authorList>
            <person name="Neave M.J."/>
            <person name="Apprill A."/>
            <person name="Voolstra C.R."/>
        </authorList>
    </citation>
    <scope>NUCLEOTIDE SEQUENCE [LARGE SCALE GENOMIC DNA]</scope>
    <source>
        <strain evidence="2 3">DSM 22380</strain>
    </source>
</reference>
<dbReference type="Proteomes" id="UP000027997">
    <property type="component" value="Unassembled WGS sequence"/>
</dbReference>
<evidence type="ECO:0000313" key="2">
    <source>
        <dbReference type="EMBL" id="KEI70137.1"/>
    </source>
</evidence>
<gene>
    <name evidence="2" type="ORF">GV64_04680</name>
</gene>
<dbReference type="RefSeq" id="WP_020584120.1">
    <property type="nucleotide sequence ID" value="NZ_JOJP01000001.1"/>
</dbReference>
<evidence type="ECO:0000313" key="3">
    <source>
        <dbReference type="Proteomes" id="UP000027997"/>
    </source>
</evidence>
<accession>A0A081K7L1</accession>
<protein>
    <submittedName>
        <fullName evidence="2">Uncharacterized protein</fullName>
    </submittedName>
</protein>
<organism evidence="2 3">
    <name type="scientific">Endozoicomonas elysicola</name>
    <dbReference type="NCBI Taxonomy" id="305900"/>
    <lineage>
        <taxon>Bacteria</taxon>
        <taxon>Pseudomonadati</taxon>
        <taxon>Pseudomonadota</taxon>
        <taxon>Gammaproteobacteria</taxon>
        <taxon>Oceanospirillales</taxon>
        <taxon>Endozoicomonadaceae</taxon>
        <taxon>Endozoicomonas</taxon>
    </lineage>
</organism>
<dbReference type="EMBL" id="JOJP01000001">
    <property type="protein sequence ID" value="KEI70137.1"/>
    <property type="molecule type" value="Genomic_DNA"/>
</dbReference>
<sequence>MLSNLVSNLFGGSGGNESNGNNSVRRDSSSALGYDGVSPAPGVSSFGVDNATPFPGDMGKTDIEKRGIKEAPSTHYVSGDLMPMQTAQSFPSAPPSYENSQLNHINDQLSTLQGNIERLSRGDFFGRETEWLNYLNDQLRCLSDQVLATRAENPGCYDELCAKHHELSSQLENTRMRILDFMLLNQFEWVTSQLGAVLNTEIVESSQVKGVELGLQALSKSVQDTSSSANYGQNQERLARLQNELQKIRACAAAQDAYRCLCGKLDEPLIMVDINSCSGELNELEGLVKKLPSLQRIPLQHQCNGLRGKLEDAQAGKNIIDIKLKFSHLENSMQQLEYCSGDISASRLPEARRILKEAADLILQLKPDQASPFNHELGDLSKKLDSFENKSNPKSRKAETTQHRKDPLDSGVGSVREQLSGFQNKMSSESAQKSVRDLGRLLMNFQVNNQNDSGRHPAKVVTPKLTELAFQVAKKMGAEVGAQFHSDLYVDAKVRVEVSKSQNGEILPVIKRINLDEIDMSPVMRARMVQSNSGYRSGTVPGYIVYLVADDKKAFGDGRSFKLQLKTDLTPDYANKFSQSELGKQYCPLGVNLKIPEGLEEGARYFENYWIANTELRSSTHSPFAFGQNHGDFKEDIGILDVSRVLRSTGVDAKEASSALSGQVIPVVIELKRQPDHVLDKFKPPEIPRAYLESSSGRSSLGGGWLENLIPEGSCFEGSVVDEDEDFEPESCEGDFESELCEGDMSDDEGLEPECEEGGVFAVGLDTTTAHGTSNRHSADKNLITSPAFVFVRTISPGNEGVKSVAELERLMNDRTADIQRNLSQLKVM</sequence>
<feature type="region of interest" description="Disordered" evidence="1">
    <location>
        <begin position="384"/>
        <end position="414"/>
    </location>
</feature>
<evidence type="ECO:0000256" key="1">
    <source>
        <dbReference type="SAM" id="MobiDB-lite"/>
    </source>
</evidence>
<dbReference type="AlphaFoldDB" id="A0A081K7L1"/>
<feature type="compositionally biased region" description="Basic and acidic residues" evidence="1">
    <location>
        <begin position="396"/>
        <end position="408"/>
    </location>
</feature>
<proteinExistence type="predicted"/>
<name>A0A081K7L1_9GAMM</name>